<sequence length="113" mass="12738">MRSTPQKKPPRLEEQNKATTFLEKEGGTSATSGDKADSNPQLEQKKEKASSPHPYPSRIHTDHMAATSAHFMELMHHLQLNIPFVEALTQIPKYAKYLKNLLTNKKKLEGMAP</sequence>
<name>A0AAV2CFN6_9ROSI</name>
<feature type="compositionally biased region" description="Polar residues" evidence="1">
    <location>
        <begin position="28"/>
        <end position="42"/>
    </location>
</feature>
<dbReference type="Proteomes" id="UP001497516">
    <property type="component" value="Chromosome 1"/>
</dbReference>
<evidence type="ECO:0000313" key="2">
    <source>
        <dbReference type="EMBL" id="CAL1355362.1"/>
    </source>
</evidence>
<gene>
    <name evidence="2" type="ORF">LTRI10_LOCUS3129</name>
</gene>
<accession>A0AAV2CFN6</accession>
<dbReference type="AlphaFoldDB" id="A0AAV2CFN6"/>
<feature type="compositionally biased region" description="Basic and acidic residues" evidence="1">
    <location>
        <begin position="10"/>
        <end position="26"/>
    </location>
</feature>
<dbReference type="EMBL" id="OZ034813">
    <property type="protein sequence ID" value="CAL1355362.1"/>
    <property type="molecule type" value="Genomic_DNA"/>
</dbReference>
<proteinExistence type="predicted"/>
<organism evidence="2 3">
    <name type="scientific">Linum trigynum</name>
    <dbReference type="NCBI Taxonomy" id="586398"/>
    <lineage>
        <taxon>Eukaryota</taxon>
        <taxon>Viridiplantae</taxon>
        <taxon>Streptophyta</taxon>
        <taxon>Embryophyta</taxon>
        <taxon>Tracheophyta</taxon>
        <taxon>Spermatophyta</taxon>
        <taxon>Magnoliopsida</taxon>
        <taxon>eudicotyledons</taxon>
        <taxon>Gunneridae</taxon>
        <taxon>Pentapetalae</taxon>
        <taxon>rosids</taxon>
        <taxon>fabids</taxon>
        <taxon>Malpighiales</taxon>
        <taxon>Linaceae</taxon>
        <taxon>Linum</taxon>
    </lineage>
</organism>
<feature type="region of interest" description="Disordered" evidence="1">
    <location>
        <begin position="1"/>
        <end position="60"/>
    </location>
</feature>
<keyword evidence="3" id="KW-1185">Reference proteome</keyword>
<evidence type="ECO:0000256" key="1">
    <source>
        <dbReference type="SAM" id="MobiDB-lite"/>
    </source>
</evidence>
<protein>
    <submittedName>
        <fullName evidence="2">Uncharacterized protein</fullName>
    </submittedName>
</protein>
<reference evidence="2 3" key="1">
    <citation type="submission" date="2024-04" db="EMBL/GenBank/DDBJ databases">
        <authorList>
            <person name="Fracassetti M."/>
        </authorList>
    </citation>
    <scope>NUCLEOTIDE SEQUENCE [LARGE SCALE GENOMIC DNA]</scope>
</reference>
<evidence type="ECO:0000313" key="3">
    <source>
        <dbReference type="Proteomes" id="UP001497516"/>
    </source>
</evidence>